<reference evidence="3" key="1">
    <citation type="submission" date="2025-08" db="UniProtKB">
        <authorList>
            <consortium name="RefSeq"/>
        </authorList>
    </citation>
    <scope>IDENTIFICATION</scope>
</reference>
<dbReference type="RefSeq" id="XP_011024429.1">
    <property type="nucleotide sequence ID" value="XM_011026127.1"/>
</dbReference>
<sequence>MRKRKMASEIGCCSSKFMSYVVIIIIELVALIWWPLGWLNSCSHVPGPCRPSSPHQVWPSSRSHPRRYCHKQFVLVMASLLEQQWLLLSVFFFCCSFQYLIQLVRLIWLLTIWHGYEEPNITSVGCIQSKNFCLEF</sequence>
<protein>
    <submittedName>
        <fullName evidence="3">Uncharacterized protein LOC105125608</fullName>
    </submittedName>
</protein>
<keyword evidence="1" id="KW-1133">Transmembrane helix</keyword>
<evidence type="ECO:0000256" key="1">
    <source>
        <dbReference type="SAM" id="Phobius"/>
    </source>
</evidence>
<dbReference type="Proteomes" id="UP000694918">
    <property type="component" value="Unplaced"/>
</dbReference>
<feature type="transmembrane region" description="Helical" evidence="1">
    <location>
        <begin position="20"/>
        <end position="36"/>
    </location>
</feature>
<keyword evidence="2" id="KW-1185">Reference proteome</keyword>
<gene>
    <name evidence="3" type="primary">LOC105125608</name>
</gene>
<proteinExistence type="predicted"/>
<feature type="transmembrane region" description="Helical" evidence="1">
    <location>
        <begin position="85"/>
        <end position="108"/>
    </location>
</feature>
<dbReference type="AlphaFoldDB" id="A0AAJ6XMX2"/>
<dbReference type="KEGG" id="peu:105125608"/>
<keyword evidence="1" id="KW-0812">Transmembrane</keyword>
<evidence type="ECO:0000313" key="2">
    <source>
        <dbReference type="Proteomes" id="UP000694918"/>
    </source>
</evidence>
<dbReference type="GeneID" id="105125608"/>
<accession>A0AAJ6XMX2</accession>
<keyword evidence="1" id="KW-0472">Membrane</keyword>
<name>A0AAJ6XMX2_POPEU</name>
<organism evidence="2 3">
    <name type="scientific">Populus euphratica</name>
    <name type="common">Euphrates poplar</name>
    <dbReference type="NCBI Taxonomy" id="75702"/>
    <lineage>
        <taxon>Eukaryota</taxon>
        <taxon>Viridiplantae</taxon>
        <taxon>Streptophyta</taxon>
        <taxon>Embryophyta</taxon>
        <taxon>Tracheophyta</taxon>
        <taxon>Spermatophyta</taxon>
        <taxon>Magnoliopsida</taxon>
        <taxon>eudicotyledons</taxon>
        <taxon>Gunneridae</taxon>
        <taxon>Pentapetalae</taxon>
        <taxon>rosids</taxon>
        <taxon>fabids</taxon>
        <taxon>Malpighiales</taxon>
        <taxon>Salicaceae</taxon>
        <taxon>Saliceae</taxon>
        <taxon>Populus</taxon>
    </lineage>
</organism>
<evidence type="ECO:0000313" key="3">
    <source>
        <dbReference type="RefSeq" id="XP_011024429.1"/>
    </source>
</evidence>